<dbReference type="SUPFAM" id="SSF52058">
    <property type="entry name" value="L domain-like"/>
    <property type="match status" value="1"/>
</dbReference>
<dbReference type="EMBL" id="CAXLJM020000160">
    <property type="protein sequence ID" value="CAL8144198.1"/>
    <property type="molecule type" value="Genomic_DNA"/>
</dbReference>
<keyword evidence="2" id="KW-1185">Reference proteome</keyword>
<organism evidence="1 2">
    <name type="scientific">Orchesella dallaii</name>
    <dbReference type="NCBI Taxonomy" id="48710"/>
    <lineage>
        <taxon>Eukaryota</taxon>
        <taxon>Metazoa</taxon>
        <taxon>Ecdysozoa</taxon>
        <taxon>Arthropoda</taxon>
        <taxon>Hexapoda</taxon>
        <taxon>Collembola</taxon>
        <taxon>Entomobryomorpha</taxon>
        <taxon>Entomobryoidea</taxon>
        <taxon>Orchesellidae</taxon>
        <taxon>Orchesellinae</taxon>
        <taxon>Orchesella</taxon>
    </lineage>
</organism>
<proteinExistence type="predicted"/>
<dbReference type="Proteomes" id="UP001642540">
    <property type="component" value="Unassembled WGS sequence"/>
</dbReference>
<accession>A0ABP1S5U2</accession>
<reference evidence="1 2" key="1">
    <citation type="submission" date="2024-08" db="EMBL/GenBank/DDBJ databases">
        <authorList>
            <person name="Cucini C."/>
            <person name="Frati F."/>
        </authorList>
    </citation>
    <scope>NUCLEOTIDE SEQUENCE [LARGE SCALE GENOMIC DNA]</scope>
</reference>
<dbReference type="InterPro" id="IPR032675">
    <property type="entry name" value="LRR_dom_sf"/>
</dbReference>
<evidence type="ECO:0008006" key="3">
    <source>
        <dbReference type="Google" id="ProtNLM"/>
    </source>
</evidence>
<comment type="caution">
    <text evidence="1">The sequence shown here is derived from an EMBL/GenBank/DDBJ whole genome shotgun (WGS) entry which is preliminary data.</text>
</comment>
<gene>
    <name evidence="1" type="ORF">ODALV1_LOCUS30120</name>
</gene>
<dbReference type="Gene3D" id="3.80.10.10">
    <property type="entry name" value="Ribonuclease Inhibitor"/>
    <property type="match status" value="1"/>
</dbReference>
<evidence type="ECO:0000313" key="1">
    <source>
        <dbReference type="EMBL" id="CAL8144198.1"/>
    </source>
</evidence>
<evidence type="ECO:0000313" key="2">
    <source>
        <dbReference type="Proteomes" id="UP001642540"/>
    </source>
</evidence>
<sequence length="487" mass="56268">MDLLSRILAHLSQKDDMNHVQLVCQRWHSVVDETIGREISICTLTNGNTIDDYQYHPTQIMGNLEIDVISKMGVKTCFLELTDCSEEEDDNESKPDDTSKWPTFKFPHLLKHLYLNGMILPGIFHNLIFEVQNLTVLELTLLGLSQLNASDLEKLHLPNLLELGVRRCVKHFCREFKDEIGLRNLRILLKNSFPRLTQLDIRFPILGFNDFSTLKILLKFLALHHDTLKKLYLIMEFPVQVNKIPVSATELEILELARKFRSCQKLEFVEIQGIRLHASYPQIKLWLAFVQQQRCLKSITLRLGNIHEHDLRLICEENASTLEHLYLFKFQEKEEENTPVILNAGIFSLTKRLETLYVLGSDLVVGAHELPLSLSSIFITGAIKTEQVYHILFNLPNLKFISLKNAYDQRDLYGVTLDILTQFIEARKVKRLILSGSSLCKELPVNGLPNGDPENPAQLTEFESWDALQDFIDWELNASMYYINKCY</sequence>
<name>A0ABP1S5U2_9HEXA</name>
<protein>
    <recommendedName>
        <fullName evidence="3">F-box domain-containing protein</fullName>
    </recommendedName>
</protein>